<keyword evidence="2" id="KW-1185">Reference proteome</keyword>
<sequence>MAEEGGDEVWQALGIALGADPRENTTITGISGLEHPVQSISVDDRTKRVIIISAESNPRIAALMQVDVQATMPADTKVLVARPISVDISDFTRRLFVTADGQVDVSKVFDVGKLLATSEEPGHKEEISRHFDPVMKPIMRIFDNLEMRPASQIVGVVEQLTAINWMHIFQSAQQNPMNLLNAIFDIVKIDNLALDRACGVCPLPLYQFTDDDWLLFKSKGNRGDAQARLKELGIYQYFFPPNEQLVLGIVDKGNTSLDLVSQGVALSKKLGHIQGEGELVPGLPNFFDAIDGLRERGYITNINSTLEITPAGKAVRHTVDIQPRESLVSKIVSRFKVEIKANIADAVKAFKSFG</sequence>
<proteinExistence type="predicted"/>
<organism evidence="1 2">
    <name type="scientific">Labrys monachus</name>
    <dbReference type="NCBI Taxonomy" id="217067"/>
    <lineage>
        <taxon>Bacteria</taxon>
        <taxon>Pseudomonadati</taxon>
        <taxon>Pseudomonadota</taxon>
        <taxon>Alphaproteobacteria</taxon>
        <taxon>Hyphomicrobiales</taxon>
        <taxon>Xanthobacteraceae</taxon>
        <taxon>Labrys</taxon>
    </lineage>
</organism>
<name>A0ABU0FBW9_9HYPH</name>
<reference evidence="1 2" key="1">
    <citation type="submission" date="2023-07" db="EMBL/GenBank/DDBJ databases">
        <title>Genomic Encyclopedia of Type Strains, Phase IV (KMG-IV): sequencing the most valuable type-strain genomes for metagenomic binning, comparative biology and taxonomic classification.</title>
        <authorList>
            <person name="Goeker M."/>
        </authorList>
    </citation>
    <scope>NUCLEOTIDE SEQUENCE [LARGE SCALE GENOMIC DNA]</scope>
    <source>
        <strain evidence="1 2">DSM 5896</strain>
    </source>
</reference>
<evidence type="ECO:0000313" key="2">
    <source>
        <dbReference type="Proteomes" id="UP001237448"/>
    </source>
</evidence>
<dbReference type="RefSeq" id="WP_307424743.1">
    <property type="nucleotide sequence ID" value="NZ_JAUSVK010000001.1"/>
</dbReference>
<evidence type="ECO:0000313" key="1">
    <source>
        <dbReference type="EMBL" id="MDQ0391817.1"/>
    </source>
</evidence>
<comment type="caution">
    <text evidence="1">The sequence shown here is derived from an EMBL/GenBank/DDBJ whole genome shotgun (WGS) entry which is preliminary data.</text>
</comment>
<protein>
    <submittedName>
        <fullName evidence="1">Uncharacterized protein</fullName>
    </submittedName>
</protein>
<dbReference type="EMBL" id="JAUSVK010000001">
    <property type="protein sequence ID" value="MDQ0391817.1"/>
    <property type="molecule type" value="Genomic_DNA"/>
</dbReference>
<accession>A0ABU0FBW9</accession>
<gene>
    <name evidence="1" type="ORF">J3R73_001609</name>
</gene>
<dbReference type="Proteomes" id="UP001237448">
    <property type="component" value="Unassembled WGS sequence"/>
</dbReference>